<comment type="subunit">
    <text evidence="3">Interacts with histones H3 and H4.</text>
</comment>
<comment type="function">
    <text evidence="2">Histones H3 and H4 chaperone involved in the nucleosome formation and heterochromatin silencing. Required for the deposition of H3K56ac-carrying H3-H4 complex onto newly-replicated DNA. Plays a role in the transcriptional regulation of the cell-cycle dependent histone genes by creating a repressive structure at the core histone gene promoter.</text>
</comment>
<evidence type="ECO:0000259" key="5">
    <source>
        <dbReference type="SMART" id="SM01287"/>
    </source>
</evidence>
<feature type="compositionally biased region" description="Basic and acidic residues" evidence="4">
    <location>
        <begin position="376"/>
        <end position="385"/>
    </location>
</feature>
<protein>
    <submittedName>
        <fullName evidence="6">Rtt106-domain-containing protein</fullName>
    </submittedName>
</protein>
<comment type="similarity">
    <text evidence="1">Belongs to the RTT106 family.</text>
</comment>
<evidence type="ECO:0000256" key="2">
    <source>
        <dbReference type="ARBA" id="ARBA00037550"/>
    </source>
</evidence>
<dbReference type="Gene3D" id="2.30.29.30">
    <property type="entry name" value="Pleckstrin-homology domain (PH domain)/Phosphotyrosine-binding domain (PTB)"/>
    <property type="match status" value="1"/>
</dbReference>
<evidence type="ECO:0000256" key="4">
    <source>
        <dbReference type="SAM" id="MobiDB-lite"/>
    </source>
</evidence>
<dbReference type="InterPro" id="IPR050454">
    <property type="entry name" value="RTT106/SSRP1_HistChap/FACT"/>
</dbReference>
<sequence length="447" mass="48986">MHSPEIDLAFSASVELRKRVHDAIDEYPSHSLLFRDISAYILNHSNIQSTVVNGEPAAKKRKLENTEGAQNGAAAAKSISGTWADAAVQASWKCADTSFSLPLRKKLMLEMVTGGNGVKEGGIRAINPSTGTVEFGVAWRNVEQIFCLPLPEKAKRQHNFIVMPVHGDGVSPVPDSITPPDPIVWTFAEATGKDMQEGVDPGPMPIAKTINGLLAKQGLRKTVVFPDEKEFVSAIVQSHRKGEKAFHVKAFRGSKEGYLFFTSIGILWAFKKPLAYFSFDSINSISYTSVLQRTFNLNIGVSNSTDTLKLQEFEFSMIDQVDYAGIDAYIKKHQLQDASMAEQRKAKKLNINPPAAKVENGVGAAGEDDDEDGETELQKAERLLQDQEDEEEEDYDPGSDGESEGSGSSAEEDVGEGGYEEDEEGEEEVYEGDDAGDEDMEGDEEEY</sequence>
<dbReference type="AlphaFoldDB" id="A0A8E2E9L5"/>
<evidence type="ECO:0000313" key="6">
    <source>
        <dbReference type="EMBL" id="OCK80001.1"/>
    </source>
</evidence>
<feature type="compositionally biased region" description="Acidic residues" evidence="4">
    <location>
        <begin position="366"/>
        <end position="375"/>
    </location>
</feature>
<evidence type="ECO:0000256" key="1">
    <source>
        <dbReference type="ARBA" id="ARBA00006159"/>
    </source>
</evidence>
<dbReference type="Pfam" id="PF08512">
    <property type="entry name" value="Rttp106-like_middle"/>
    <property type="match status" value="1"/>
</dbReference>
<dbReference type="PANTHER" id="PTHR45849:SF3">
    <property type="entry name" value="HISTONE CHAPERONE RTT106"/>
    <property type="match status" value="1"/>
</dbReference>
<dbReference type="EMBL" id="KV744978">
    <property type="protein sequence ID" value="OCK80001.1"/>
    <property type="molecule type" value="Genomic_DNA"/>
</dbReference>
<evidence type="ECO:0000256" key="3">
    <source>
        <dbReference type="ARBA" id="ARBA00038654"/>
    </source>
</evidence>
<gene>
    <name evidence="6" type="ORF">K432DRAFT_426067</name>
</gene>
<proteinExistence type="inferred from homology"/>
<dbReference type="GO" id="GO:0042393">
    <property type="term" value="F:histone binding"/>
    <property type="evidence" value="ECO:0007669"/>
    <property type="project" value="TreeGrafter"/>
</dbReference>
<evidence type="ECO:0000313" key="7">
    <source>
        <dbReference type="Proteomes" id="UP000250266"/>
    </source>
</evidence>
<name>A0A8E2E9L5_9PEZI</name>
<feature type="region of interest" description="Disordered" evidence="4">
    <location>
        <begin position="345"/>
        <end position="447"/>
    </location>
</feature>
<dbReference type="SUPFAM" id="SSF50729">
    <property type="entry name" value="PH domain-like"/>
    <property type="match status" value="1"/>
</dbReference>
<dbReference type="InterPro" id="IPR013719">
    <property type="entry name" value="RTT106/SPT16-like_middle_dom"/>
</dbReference>
<organism evidence="6 7">
    <name type="scientific">Lepidopterella palustris CBS 459.81</name>
    <dbReference type="NCBI Taxonomy" id="1314670"/>
    <lineage>
        <taxon>Eukaryota</taxon>
        <taxon>Fungi</taxon>
        <taxon>Dikarya</taxon>
        <taxon>Ascomycota</taxon>
        <taxon>Pezizomycotina</taxon>
        <taxon>Dothideomycetes</taxon>
        <taxon>Pleosporomycetidae</taxon>
        <taxon>Mytilinidiales</taxon>
        <taxon>Argynnaceae</taxon>
        <taxon>Lepidopterella</taxon>
    </lineage>
</organism>
<dbReference type="InterPro" id="IPR011993">
    <property type="entry name" value="PH-like_dom_sf"/>
</dbReference>
<dbReference type="Proteomes" id="UP000250266">
    <property type="component" value="Unassembled WGS sequence"/>
</dbReference>
<keyword evidence="7" id="KW-1185">Reference proteome</keyword>
<accession>A0A8E2E9L5</accession>
<feature type="domain" description="Histone chaperone RTT106/FACT complex subunit SPT16-like middle" evidence="5">
    <location>
        <begin position="245"/>
        <end position="340"/>
    </location>
</feature>
<dbReference type="GO" id="GO:0031491">
    <property type="term" value="F:nucleosome binding"/>
    <property type="evidence" value="ECO:0007669"/>
    <property type="project" value="TreeGrafter"/>
</dbReference>
<feature type="compositionally biased region" description="Acidic residues" evidence="4">
    <location>
        <begin position="386"/>
        <end position="403"/>
    </location>
</feature>
<dbReference type="PANTHER" id="PTHR45849">
    <property type="entry name" value="FACT COMPLEX SUBUNIT SSRP1"/>
    <property type="match status" value="1"/>
</dbReference>
<feature type="compositionally biased region" description="Acidic residues" evidence="4">
    <location>
        <begin position="410"/>
        <end position="447"/>
    </location>
</feature>
<dbReference type="SMART" id="SM01287">
    <property type="entry name" value="Rtt106"/>
    <property type="match status" value="1"/>
</dbReference>
<reference evidence="6 7" key="1">
    <citation type="journal article" date="2016" name="Nat. Commun.">
        <title>Ectomycorrhizal ecology is imprinted in the genome of the dominant symbiotic fungus Cenococcum geophilum.</title>
        <authorList>
            <consortium name="DOE Joint Genome Institute"/>
            <person name="Peter M."/>
            <person name="Kohler A."/>
            <person name="Ohm R.A."/>
            <person name="Kuo A."/>
            <person name="Krutzmann J."/>
            <person name="Morin E."/>
            <person name="Arend M."/>
            <person name="Barry K.W."/>
            <person name="Binder M."/>
            <person name="Choi C."/>
            <person name="Clum A."/>
            <person name="Copeland A."/>
            <person name="Grisel N."/>
            <person name="Haridas S."/>
            <person name="Kipfer T."/>
            <person name="LaButti K."/>
            <person name="Lindquist E."/>
            <person name="Lipzen A."/>
            <person name="Maire R."/>
            <person name="Meier B."/>
            <person name="Mihaltcheva S."/>
            <person name="Molinier V."/>
            <person name="Murat C."/>
            <person name="Poggeler S."/>
            <person name="Quandt C.A."/>
            <person name="Sperisen C."/>
            <person name="Tritt A."/>
            <person name="Tisserant E."/>
            <person name="Crous P.W."/>
            <person name="Henrissat B."/>
            <person name="Nehls U."/>
            <person name="Egli S."/>
            <person name="Spatafora J.W."/>
            <person name="Grigoriev I.V."/>
            <person name="Martin F.M."/>
        </authorList>
    </citation>
    <scope>NUCLEOTIDE SEQUENCE [LARGE SCALE GENOMIC DNA]</scope>
    <source>
        <strain evidence="6 7">CBS 459.81</strain>
    </source>
</reference>
<dbReference type="OrthoDB" id="75754at2759"/>